<dbReference type="PANTHER" id="PTHR11706:SF33">
    <property type="entry name" value="NATURAL RESISTANCE-ASSOCIATED MACROPHAGE PROTEIN 2"/>
    <property type="match status" value="1"/>
</dbReference>
<dbReference type="Proteomes" id="UP000258928">
    <property type="component" value="Unassembled WGS sequence"/>
</dbReference>
<comment type="caution">
    <text evidence="8">The sequence shown here is derived from an EMBL/GenBank/DDBJ whole genome shotgun (WGS) entry which is preliminary data.</text>
</comment>
<reference evidence="8 9" key="1">
    <citation type="submission" date="2018-08" db="EMBL/GenBank/DDBJ databases">
        <authorList>
            <consortium name="Pathogen Informatics"/>
        </authorList>
    </citation>
    <scope>NUCLEOTIDE SEQUENCE [LARGE SCALE GENOMIC DNA]</scope>
    <source>
        <strain evidence="8 9">EuSCAPE_TR218</strain>
    </source>
</reference>
<evidence type="ECO:0000256" key="3">
    <source>
        <dbReference type="ARBA" id="ARBA00022692"/>
    </source>
</evidence>
<gene>
    <name evidence="8" type="primary">mntH_2</name>
    <name evidence="8" type="ORF">SAMEA3729809_03603</name>
</gene>
<comment type="subcellular location">
    <subcellularLocation>
        <location evidence="1">Membrane</location>
        <topology evidence="1">Multi-pass membrane protein</topology>
    </subcellularLocation>
</comment>
<evidence type="ECO:0000256" key="2">
    <source>
        <dbReference type="ARBA" id="ARBA00022448"/>
    </source>
</evidence>
<dbReference type="GO" id="GO:0015293">
    <property type="term" value="F:symporter activity"/>
    <property type="evidence" value="ECO:0007669"/>
    <property type="project" value="UniProtKB-KW"/>
</dbReference>
<evidence type="ECO:0000256" key="6">
    <source>
        <dbReference type="ARBA" id="ARBA00023136"/>
    </source>
</evidence>
<dbReference type="EMBL" id="UKAS01000011">
    <property type="protein sequence ID" value="SXF96512.1"/>
    <property type="molecule type" value="Genomic_DNA"/>
</dbReference>
<feature type="transmembrane region" description="Helical" evidence="7">
    <location>
        <begin position="127"/>
        <end position="149"/>
    </location>
</feature>
<evidence type="ECO:0000256" key="1">
    <source>
        <dbReference type="ARBA" id="ARBA00004141"/>
    </source>
</evidence>
<evidence type="ECO:0000256" key="5">
    <source>
        <dbReference type="ARBA" id="ARBA00022989"/>
    </source>
</evidence>
<organism evidence="8 9">
    <name type="scientific">Klebsiella variicola</name>
    <dbReference type="NCBI Taxonomy" id="244366"/>
    <lineage>
        <taxon>Bacteria</taxon>
        <taxon>Pseudomonadati</taxon>
        <taxon>Pseudomonadota</taxon>
        <taxon>Gammaproteobacteria</taxon>
        <taxon>Enterobacterales</taxon>
        <taxon>Enterobacteriaceae</taxon>
        <taxon>Klebsiella/Raoultella group</taxon>
        <taxon>Klebsiella</taxon>
        <taxon>Klebsiella pneumoniae complex</taxon>
    </lineage>
</organism>
<dbReference type="PANTHER" id="PTHR11706">
    <property type="entry name" value="SOLUTE CARRIER PROTEIN FAMILY 11 MEMBER"/>
    <property type="match status" value="1"/>
</dbReference>
<feature type="transmembrane region" description="Helical" evidence="7">
    <location>
        <begin position="244"/>
        <end position="270"/>
    </location>
</feature>
<sequence length="433" mass="45964">MNNLEKTSSTVPAQIEKLPFSQLIRRIGPGIVLTGVVVGPGAITTASMLGADYGYSLLWLLIPIAFMGITFMLTTYRISMLTGMPSIEAIRHYYGKVASGFVGVATFLACLFFTMGNISGTGAGMNLVFGIDWKLGALIMIAVMIYCYFSKGVYSKVEKGITICIVAMIIAFYITLVGTGGPDWKASGEGLTHWMFPAGSLVTALGFISTNASLTTGIYGTYLGKEKKWKKDDLFNGVMVADTVAHIIGVLLISGAIILVGAIVLFPQGISINTPTQLADLLTPSMGRAAKYIMGVALLGAGFSSLLGNTQRGVVLLNSGFNKSTALESKAVQWGSMVVLVVAGLICFSFGGSPVQLIYLANVATAVSTPVAGLFICLLLWRKDINKGYKAPRLLQICMAISYLFCLLLTLVALINTLPKFMSSLSPLFLGGV</sequence>
<dbReference type="AlphaFoldDB" id="A0ABD7P8V7"/>
<keyword evidence="2" id="KW-0813">Transport</keyword>
<protein>
    <submittedName>
        <fullName evidence="8">Transporter</fullName>
    </submittedName>
</protein>
<keyword evidence="5 7" id="KW-1133">Transmembrane helix</keyword>
<accession>A0ABD7P8V7</accession>
<keyword evidence="4" id="KW-0769">Symport</keyword>
<evidence type="ECO:0000256" key="4">
    <source>
        <dbReference type="ARBA" id="ARBA00022847"/>
    </source>
</evidence>
<proteinExistence type="predicted"/>
<feature type="transmembrane region" description="Helical" evidence="7">
    <location>
        <begin position="201"/>
        <end position="223"/>
    </location>
</feature>
<feature type="transmembrane region" description="Helical" evidence="7">
    <location>
        <begin position="97"/>
        <end position="115"/>
    </location>
</feature>
<dbReference type="Gene3D" id="1.20.1740.10">
    <property type="entry name" value="Amino acid/polyamine transporter I"/>
    <property type="match status" value="1"/>
</dbReference>
<feature type="transmembrane region" description="Helical" evidence="7">
    <location>
        <begin position="161"/>
        <end position="181"/>
    </location>
</feature>
<keyword evidence="3 7" id="KW-0812">Transmembrane</keyword>
<feature type="transmembrane region" description="Helical" evidence="7">
    <location>
        <begin position="357"/>
        <end position="381"/>
    </location>
</feature>
<dbReference type="Pfam" id="PF01566">
    <property type="entry name" value="Nramp"/>
    <property type="match status" value="1"/>
</dbReference>
<feature type="transmembrane region" description="Helical" evidence="7">
    <location>
        <begin position="393"/>
        <end position="415"/>
    </location>
</feature>
<evidence type="ECO:0000313" key="8">
    <source>
        <dbReference type="EMBL" id="SXF96512.1"/>
    </source>
</evidence>
<keyword evidence="6 7" id="KW-0472">Membrane</keyword>
<dbReference type="RefSeq" id="WP_117268184.1">
    <property type="nucleotide sequence ID" value="NZ_UKAS01000011.1"/>
</dbReference>
<feature type="transmembrane region" description="Helical" evidence="7">
    <location>
        <begin position="290"/>
        <end position="310"/>
    </location>
</feature>
<evidence type="ECO:0000313" key="9">
    <source>
        <dbReference type="Proteomes" id="UP000258928"/>
    </source>
</evidence>
<feature type="transmembrane region" description="Helical" evidence="7">
    <location>
        <begin position="331"/>
        <end position="351"/>
    </location>
</feature>
<feature type="transmembrane region" description="Helical" evidence="7">
    <location>
        <begin position="57"/>
        <end position="76"/>
    </location>
</feature>
<evidence type="ECO:0000256" key="7">
    <source>
        <dbReference type="SAM" id="Phobius"/>
    </source>
</evidence>
<name>A0ABD7P8V7_KLEVA</name>
<dbReference type="NCBIfam" id="NF037982">
    <property type="entry name" value="Nramp_1"/>
    <property type="match status" value="1"/>
</dbReference>
<feature type="transmembrane region" description="Helical" evidence="7">
    <location>
        <begin position="27"/>
        <end position="51"/>
    </location>
</feature>
<dbReference type="InterPro" id="IPR001046">
    <property type="entry name" value="NRAMP_fam"/>
</dbReference>
<dbReference type="GO" id="GO:0016020">
    <property type="term" value="C:membrane"/>
    <property type="evidence" value="ECO:0007669"/>
    <property type="project" value="UniProtKB-SubCell"/>
</dbReference>